<accession>A0A195DSQ4</accession>
<protein>
    <submittedName>
        <fullName evidence="1">Uncharacterized protein</fullName>
    </submittedName>
</protein>
<evidence type="ECO:0000313" key="2">
    <source>
        <dbReference type="Proteomes" id="UP000078492"/>
    </source>
</evidence>
<keyword evidence="2" id="KW-1185">Reference proteome</keyword>
<dbReference type="AlphaFoldDB" id="A0A195DSQ4"/>
<proteinExistence type="predicted"/>
<name>A0A195DSQ4_9HYME</name>
<dbReference type="Proteomes" id="UP000078492">
    <property type="component" value="Unassembled WGS sequence"/>
</dbReference>
<organism evidence="1 2">
    <name type="scientific">Trachymyrmex cornetzi</name>
    <dbReference type="NCBI Taxonomy" id="471704"/>
    <lineage>
        <taxon>Eukaryota</taxon>
        <taxon>Metazoa</taxon>
        <taxon>Ecdysozoa</taxon>
        <taxon>Arthropoda</taxon>
        <taxon>Hexapoda</taxon>
        <taxon>Insecta</taxon>
        <taxon>Pterygota</taxon>
        <taxon>Neoptera</taxon>
        <taxon>Endopterygota</taxon>
        <taxon>Hymenoptera</taxon>
        <taxon>Apocrita</taxon>
        <taxon>Aculeata</taxon>
        <taxon>Formicoidea</taxon>
        <taxon>Formicidae</taxon>
        <taxon>Myrmicinae</taxon>
        <taxon>Trachymyrmex</taxon>
    </lineage>
</organism>
<dbReference type="EMBL" id="KQ980487">
    <property type="protein sequence ID" value="KYN15878.1"/>
    <property type="molecule type" value="Genomic_DNA"/>
</dbReference>
<evidence type="ECO:0000313" key="1">
    <source>
        <dbReference type="EMBL" id="KYN15878.1"/>
    </source>
</evidence>
<reference evidence="1 2" key="1">
    <citation type="submission" date="2015-09" db="EMBL/GenBank/DDBJ databases">
        <title>Trachymyrmex cornetzi WGS genome.</title>
        <authorList>
            <person name="Nygaard S."/>
            <person name="Hu H."/>
            <person name="Boomsma J."/>
            <person name="Zhang G."/>
        </authorList>
    </citation>
    <scope>NUCLEOTIDE SEQUENCE [LARGE SCALE GENOMIC DNA]</scope>
    <source>
        <strain evidence="1">Tcor2-1</strain>
        <tissue evidence="1">Whole body</tissue>
    </source>
</reference>
<gene>
    <name evidence="1" type="ORF">ALC57_11846</name>
</gene>
<sequence>MCNIRIPEKVACSCLLHKILASVRSILFSINDNTDFAIVNTFLPQNENCIVIHYSATSAIHYCSPRKSIFKVSTIEFRRGKLTHLRTEDTFATARRRCGITKPEIASESNSSQLSSTALPLVKRKLVVYILYSRHGSLQSPHTDVGNSFLCEIEEAFRFVLHEGEEGVLLNEDAIIRLHQRFLL</sequence>